<dbReference type="InterPro" id="IPR050471">
    <property type="entry name" value="AB_hydrolase"/>
</dbReference>
<dbReference type="PRINTS" id="PR00111">
    <property type="entry name" value="ABHYDROLASE"/>
</dbReference>
<name>A0A8J2Z8R3_9PROT</name>
<reference evidence="2 3" key="1">
    <citation type="journal article" date="2014" name="Int. J. Syst. Evol. Microbiol.">
        <title>Complete genome sequence of Corynebacterium casei LMG S-19264T (=DSM 44701T), isolated from a smear-ripened cheese.</title>
        <authorList>
            <consortium name="US DOE Joint Genome Institute (JGI-PGF)"/>
            <person name="Walter F."/>
            <person name="Albersmeier A."/>
            <person name="Kalinowski J."/>
            <person name="Ruckert C."/>
        </authorList>
    </citation>
    <scope>NUCLEOTIDE SEQUENCE [LARGE SCALE GENOMIC DNA]</scope>
    <source>
        <strain evidence="2 3">CGMCC 1.16330</strain>
    </source>
</reference>
<dbReference type="SUPFAM" id="SSF53474">
    <property type="entry name" value="alpha/beta-Hydrolases"/>
    <property type="match status" value="1"/>
</dbReference>
<dbReference type="Gene3D" id="3.40.50.1820">
    <property type="entry name" value="alpha/beta hydrolase"/>
    <property type="match status" value="1"/>
</dbReference>
<dbReference type="Pfam" id="PF00561">
    <property type="entry name" value="Abhydrolase_1"/>
    <property type="match status" value="1"/>
</dbReference>
<dbReference type="InterPro" id="IPR029058">
    <property type="entry name" value="AB_hydrolase_fold"/>
</dbReference>
<dbReference type="GO" id="GO:0016787">
    <property type="term" value="F:hydrolase activity"/>
    <property type="evidence" value="ECO:0007669"/>
    <property type="project" value="UniProtKB-KW"/>
</dbReference>
<evidence type="ECO:0000313" key="2">
    <source>
        <dbReference type="EMBL" id="GGG21146.1"/>
    </source>
</evidence>
<dbReference type="PRINTS" id="PR00412">
    <property type="entry name" value="EPOXHYDRLASE"/>
</dbReference>
<dbReference type="AlphaFoldDB" id="A0A8J2Z8R3"/>
<protein>
    <submittedName>
        <fullName evidence="2">Alpha/beta hydrolase</fullName>
    </submittedName>
</protein>
<proteinExistence type="predicted"/>
<evidence type="ECO:0000259" key="1">
    <source>
        <dbReference type="Pfam" id="PF00561"/>
    </source>
</evidence>
<organism evidence="2 3">
    <name type="scientific">Caldovatus sediminis</name>
    <dbReference type="NCBI Taxonomy" id="2041189"/>
    <lineage>
        <taxon>Bacteria</taxon>
        <taxon>Pseudomonadati</taxon>
        <taxon>Pseudomonadota</taxon>
        <taxon>Alphaproteobacteria</taxon>
        <taxon>Acetobacterales</taxon>
        <taxon>Roseomonadaceae</taxon>
        <taxon>Caldovatus</taxon>
    </lineage>
</organism>
<dbReference type="InterPro" id="IPR000639">
    <property type="entry name" value="Epox_hydrolase-like"/>
</dbReference>
<evidence type="ECO:0000313" key="3">
    <source>
        <dbReference type="Proteomes" id="UP000597507"/>
    </source>
</evidence>
<gene>
    <name evidence="2" type="ORF">GCM10010964_06690</name>
</gene>
<accession>A0A8J2Z8R3</accession>
<keyword evidence="2" id="KW-0378">Hydrolase</keyword>
<dbReference type="PANTHER" id="PTHR43433">
    <property type="entry name" value="HYDROLASE, ALPHA/BETA FOLD FAMILY PROTEIN"/>
    <property type="match status" value="1"/>
</dbReference>
<dbReference type="PANTHER" id="PTHR43433:SF5">
    <property type="entry name" value="AB HYDROLASE-1 DOMAIN-CONTAINING PROTEIN"/>
    <property type="match status" value="1"/>
</dbReference>
<keyword evidence="3" id="KW-1185">Reference proteome</keyword>
<dbReference type="RefSeq" id="WP_188898469.1">
    <property type="nucleotide sequence ID" value="NZ_BMKS01000002.1"/>
</dbReference>
<dbReference type="EMBL" id="BMKS01000002">
    <property type="protein sequence ID" value="GGG21146.1"/>
    <property type="molecule type" value="Genomic_DNA"/>
</dbReference>
<comment type="caution">
    <text evidence="2">The sequence shown here is derived from an EMBL/GenBank/DDBJ whole genome shotgun (WGS) entry which is preliminary data.</text>
</comment>
<feature type="domain" description="AB hydrolase-1" evidence="1">
    <location>
        <begin position="41"/>
        <end position="274"/>
    </location>
</feature>
<dbReference type="Proteomes" id="UP000597507">
    <property type="component" value="Unassembled WGS sequence"/>
</dbReference>
<dbReference type="InterPro" id="IPR000073">
    <property type="entry name" value="AB_hydrolase_1"/>
</dbReference>
<sequence length="289" mass="31027">MATPDPLPFATAAGPVPHARGWVVRPDCRLYYEVTGRDDAPALIFAHGLGGNYLSWWQQVAAFAGRYRCVTFSHRGFAPSDMPPGGPRPEDFADDLAALIAELDLAEYRIVAQSMGGWTALGHALRRPPGLKALVLAATAGPFDPRLADPSGGTRLAAWRAQAEAARLDGLRLGFVPAIGARAAGEQPALHFLYRAIGEMNTAIDREDVRARLHAARTRAPAEIAAVAVPTLWITGGEDIVFPSFVAPELARAMPRARHVEIPDAGHSAYFEHAPAFNSILAEFLAEID</sequence>